<comment type="caution">
    <text evidence="5">The sequence shown here is derived from an EMBL/GenBank/DDBJ whole genome shotgun (WGS) entry which is preliminary data.</text>
</comment>
<evidence type="ECO:0000313" key="6">
    <source>
        <dbReference type="Proteomes" id="UP000887226"/>
    </source>
</evidence>
<accession>A0A9P7Z1M4</accession>
<feature type="compositionally biased region" description="Polar residues" evidence="3">
    <location>
        <begin position="238"/>
        <end position="249"/>
    </location>
</feature>
<evidence type="ECO:0000313" key="5">
    <source>
        <dbReference type="EMBL" id="KAG9243437.1"/>
    </source>
</evidence>
<dbReference type="Proteomes" id="UP000887226">
    <property type="component" value="Unassembled WGS sequence"/>
</dbReference>
<evidence type="ECO:0000256" key="1">
    <source>
        <dbReference type="ARBA" id="ARBA00004496"/>
    </source>
</evidence>
<dbReference type="AlphaFoldDB" id="A0A9P7Z1M4"/>
<gene>
    <name evidence="5" type="ORF">BJ878DRAFT_552821</name>
</gene>
<feature type="region of interest" description="Disordered" evidence="3">
    <location>
        <begin position="224"/>
        <end position="249"/>
    </location>
</feature>
<dbReference type="Pfam" id="PF07989">
    <property type="entry name" value="Cnn_1N"/>
    <property type="match status" value="1"/>
</dbReference>
<dbReference type="InterPro" id="IPR012943">
    <property type="entry name" value="Cnn_1N"/>
</dbReference>
<dbReference type="GO" id="GO:0005815">
    <property type="term" value="C:microtubule organizing center"/>
    <property type="evidence" value="ECO:0007669"/>
    <property type="project" value="InterPro"/>
</dbReference>
<organism evidence="5 6">
    <name type="scientific">Calycina marina</name>
    <dbReference type="NCBI Taxonomy" id="1763456"/>
    <lineage>
        <taxon>Eukaryota</taxon>
        <taxon>Fungi</taxon>
        <taxon>Dikarya</taxon>
        <taxon>Ascomycota</taxon>
        <taxon>Pezizomycotina</taxon>
        <taxon>Leotiomycetes</taxon>
        <taxon>Helotiales</taxon>
        <taxon>Pezizellaceae</taxon>
        <taxon>Calycina</taxon>
    </lineage>
</organism>
<evidence type="ECO:0000256" key="3">
    <source>
        <dbReference type="SAM" id="MobiDB-lite"/>
    </source>
</evidence>
<evidence type="ECO:0000256" key="2">
    <source>
        <dbReference type="ARBA" id="ARBA00022490"/>
    </source>
</evidence>
<proteinExistence type="predicted"/>
<dbReference type="GO" id="GO:0005737">
    <property type="term" value="C:cytoplasm"/>
    <property type="evidence" value="ECO:0007669"/>
    <property type="project" value="UniProtKB-SubCell"/>
</dbReference>
<sequence>MVQPGIGLDTPQTVAGDTTHLNHHALDFDISQEQSFQSPAKDKNNLIDQLRNARRGNGSGSIKTPRSRAVLIDRRNLPDAIGGGEFTPMLKSATRNSGLRGKENSTPALAKLRALQNIPEDFSPLPEFGSSAYGRSRNGSYISGTPAPQLESSSNASTPMALLPRRNEGRGALQDGNQLSLREQENVIDRVEKENFGLKLKIHFLEDALRKAGPGFSEAALKENTELKVDKKCRRNPRGSSLTRGSWTK</sequence>
<keyword evidence="2" id="KW-0963">Cytoplasm</keyword>
<feature type="domain" description="Centrosomin N-terminal motif 1" evidence="4">
    <location>
        <begin position="180"/>
        <end position="232"/>
    </location>
</feature>
<dbReference type="EMBL" id="MU253977">
    <property type="protein sequence ID" value="KAG9243437.1"/>
    <property type="molecule type" value="Genomic_DNA"/>
</dbReference>
<name>A0A9P7Z1M4_9HELO</name>
<dbReference type="OrthoDB" id="10255000at2759"/>
<keyword evidence="6" id="KW-1185">Reference proteome</keyword>
<reference evidence="5" key="1">
    <citation type="journal article" date="2021" name="IMA Fungus">
        <title>Genomic characterization of three marine fungi, including Emericellopsis atlantica sp. nov. with signatures of a generalist lifestyle and marine biomass degradation.</title>
        <authorList>
            <person name="Hagestad O.C."/>
            <person name="Hou L."/>
            <person name="Andersen J.H."/>
            <person name="Hansen E.H."/>
            <person name="Altermark B."/>
            <person name="Li C."/>
            <person name="Kuhnert E."/>
            <person name="Cox R.J."/>
            <person name="Crous P.W."/>
            <person name="Spatafora J.W."/>
            <person name="Lail K."/>
            <person name="Amirebrahimi M."/>
            <person name="Lipzen A."/>
            <person name="Pangilinan J."/>
            <person name="Andreopoulos W."/>
            <person name="Hayes R.D."/>
            <person name="Ng V."/>
            <person name="Grigoriev I.V."/>
            <person name="Jackson S.A."/>
            <person name="Sutton T.D.S."/>
            <person name="Dobson A.D.W."/>
            <person name="Rama T."/>
        </authorList>
    </citation>
    <scope>NUCLEOTIDE SEQUENCE</scope>
    <source>
        <strain evidence="5">TRa3180A</strain>
    </source>
</reference>
<comment type="subcellular location">
    <subcellularLocation>
        <location evidence="1">Cytoplasm</location>
    </subcellularLocation>
</comment>
<protein>
    <submittedName>
        <fullName evidence="5">Microtubule associated-domain-containing protein</fullName>
    </submittedName>
</protein>
<evidence type="ECO:0000259" key="4">
    <source>
        <dbReference type="Pfam" id="PF07989"/>
    </source>
</evidence>